<feature type="region of interest" description="Disordered" evidence="1">
    <location>
        <begin position="1"/>
        <end position="25"/>
    </location>
</feature>
<keyword evidence="2" id="KW-1185">Reference proteome</keyword>
<feature type="compositionally biased region" description="Basic and acidic residues" evidence="1">
    <location>
        <begin position="15"/>
        <end position="24"/>
    </location>
</feature>
<proteinExistence type="predicted"/>
<evidence type="ECO:0000313" key="3">
    <source>
        <dbReference type="WBParaSite" id="nRc.2.0.1.t12181-RA"/>
    </source>
</evidence>
<dbReference type="WBParaSite" id="nRc.2.0.1.t12181-RA">
    <property type="protein sequence ID" value="nRc.2.0.1.t12181-RA"/>
    <property type="gene ID" value="nRc.2.0.1.g12181"/>
</dbReference>
<dbReference type="Proteomes" id="UP000887565">
    <property type="component" value="Unplaced"/>
</dbReference>
<organism evidence="2 3">
    <name type="scientific">Romanomermis culicivorax</name>
    <name type="common">Nematode worm</name>
    <dbReference type="NCBI Taxonomy" id="13658"/>
    <lineage>
        <taxon>Eukaryota</taxon>
        <taxon>Metazoa</taxon>
        <taxon>Ecdysozoa</taxon>
        <taxon>Nematoda</taxon>
        <taxon>Enoplea</taxon>
        <taxon>Dorylaimia</taxon>
        <taxon>Mermithida</taxon>
        <taxon>Mermithoidea</taxon>
        <taxon>Mermithidae</taxon>
        <taxon>Romanomermis</taxon>
    </lineage>
</organism>
<accession>A0A915IG13</accession>
<sequence>MEVATVRPQANNKQTDNHPTRLTEPKPAVGKWVEMYLRKLKNKLMEAVYLLMVIKVKAERFGTMKNVKAKAKS</sequence>
<reference evidence="3" key="1">
    <citation type="submission" date="2022-11" db="UniProtKB">
        <authorList>
            <consortium name="WormBaseParasite"/>
        </authorList>
    </citation>
    <scope>IDENTIFICATION</scope>
</reference>
<protein>
    <submittedName>
        <fullName evidence="3">Uncharacterized protein</fullName>
    </submittedName>
</protein>
<name>A0A915IG13_ROMCU</name>
<dbReference type="AlphaFoldDB" id="A0A915IG13"/>
<evidence type="ECO:0000313" key="2">
    <source>
        <dbReference type="Proteomes" id="UP000887565"/>
    </source>
</evidence>
<evidence type="ECO:0000256" key="1">
    <source>
        <dbReference type="SAM" id="MobiDB-lite"/>
    </source>
</evidence>